<dbReference type="EMBL" id="OKRB01000073">
    <property type="protein sequence ID" value="SPE18970.1"/>
    <property type="molecule type" value="Genomic_DNA"/>
</dbReference>
<dbReference type="Proteomes" id="UP000239735">
    <property type="component" value="Unassembled WGS sequence"/>
</dbReference>
<dbReference type="AlphaFoldDB" id="A0A2N9L6U1"/>
<sequence length="293" mass="32831">MSDQNRKRISAVRFIRKLHDSSRSVLVEASNGLEYVVKWLLNPKSATAIHTEALGASIYEEFGLPVPSWAPIEVSNDFVDANPSMWFELQGGTAKPRSGFHFASRSLDVDTCRVFETVPESWHSRIQNRSDFWGALAIDVWLDSCHSRHALFVEDDQASKLTAFFISHGHIQAGLNGQQRKSFRPYLYPDRRIYAATEMKAALGSWVEQIETRGSAVFLTVLRNLEVDVTKPFVRDFTERVLTRARSLRRTVSAMEAEFADAHGKKPARSVHPPAFSTAACDSLTAGRACSTL</sequence>
<evidence type="ECO:0000313" key="1">
    <source>
        <dbReference type="EMBL" id="SPE18970.1"/>
    </source>
</evidence>
<gene>
    <name evidence="1" type="ORF">SBA5_180003</name>
</gene>
<protein>
    <submittedName>
        <fullName evidence="1">Uncharacterized protein</fullName>
    </submittedName>
</protein>
<organism evidence="1 2">
    <name type="scientific">Candidatus Sulfuritelmatomonas gaucii</name>
    <dbReference type="NCBI Taxonomy" id="2043161"/>
    <lineage>
        <taxon>Bacteria</taxon>
        <taxon>Pseudomonadati</taxon>
        <taxon>Acidobacteriota</taxon>
        <taxon>Terriglobia</taxon>
        <taxon>Terriglobales</taxon>
        <taxon>Acidobacteriaceae</taxon>
        <taxon>Candidatus Sulfuritelmatomonas</taxon>
    </lineage>
</organism>
<proteinExistence type="predicted"/>
<reference evidence="2" key="1">
    <citation type="submission" date="2018-02" db="EMBL/GenBank/DDBJ databases">
        <authorList>
            <person name="Hausmann B."/>
        </authorList>
    </citation>
    <scope>NUCLEOTIDE SEQUENCE [LARGE SCALE GENOMIC DNA]</scope>
    <source>
        <strain evidence="2">Peat soil MAG SbA5</strain>
    </source>
</reference>
<evidence type="ECO:0000313" key="2">
    <source>
        <dbReference type="Proteomes" id="UP000239735"/>
    </source>
</evidence>
<accession>A0A2N9L6U1</accession>
<name>A0A2N9L6U1_9BACT</name>